<dbReference type="InterPro" id="IPR017911">
    <property type="entry name" value="MacB-like_ATP-bd"/>
</dbReference>
<feature type="domain" description="ABC transporter" evidence="5">
    <location>
        <begin position="8"/>
        <end position="234"/>
    </location>
</feature>
<keyword evidence="2" id="KW-1003">Cell membrane</keyword>
<dbReference type="EMBL" id="CP141769">
    <property type="protein sequence ID" value="WRS39703.1"/>
    <property type="molecule type" value="Genomic_DNA"/>
</dbReference>
<evidence type="ECO:0000313" key="6">
    <source>
        <dbReference type="EMBL" id="WRS39703.1"/>
    </source>
</evidence>
<dbReference type="InterPro" id="IPR017871">
    <property type="entry name" value="ABC_transporter-like_CS"/>
</dbReference>
<dbReference type="Pfam" id="PF00005">
    <property type="entry name" value="ABC_tran"/>
    <property type="match status" value="1"/>
</dbReference>
<keyword evidence="2" id="KW-0472">Membrane</keyword>
<dbReference type="InterPro" id="IPR003439">
    <property type="entry name" value="ABC_transporter-like_ATP-bd"/>
</dbReference>
<evidence type="ECO:0000313" key="7">
    <source>
        <dbReference type="Proteomes" id="UP001334732"/>
    </source>
</evidence>
<dbReference type="Proteomes" id="UP001334732">
    <property type="component" value="Chromosome"/>
</dbReference>
<accession>A0ABZ1CJZ5</accession>
<dbReference type="InterPro" id="IPR003593">
    <property type="entry name" value="AAA+_ATPase"/>
</dbReference>
<evidence type="ECO:0000256" key="2">
    <source>
        <dbReference type="ARBA" id="ARBA00022475"/>
    </source>
</evidence>
<dbReference type="InterPro" id="IPR027417">
    <property type="entry name" value="P-loop_NTPase"/>
</dbReference>
<dbReference type="SMART" id="SM00382">
    <property type="entry name" value="AAA"/>
    <property type="match status" value="1"/>
</dbReference>
<dbReference type="PROSITE" id="PS00211">
    <property type="entry name" value="ABC_TRANSPORTER_1"/>
    <property type="match status" value="1"/>
</dbReference>
<gene>
    <name evidence="6" type="ORF">VA613_02190</name>
</gene>
<sequence>MNASHPLIEVAEVEKDYPTGAGVFHALRGVSLSIGEGEFVAIMGASGSGKSTFMNLLGCLDRPTRGRYRLAGRDVGSLSSDELAALRNRDIGFVFQGFNLLPKLTALDNVALPLMYAGMGREARRRQAQAMLDRVGLGDRSHHTPLQLSGGQQQRVAIARALATHPRLILADEPTGNLDTETSRQVMTFFSQLNREEGITLVLVTHEPDIAAYAQRRIRFQDGRVIEDRAEAAA</sequence>
<dbReference type="PANTHER" id="PTHR24220">
    <property type="entry name" value="IMPORT ATP-BINDING PROTEIN"/>
    <property type="match status" value="1"/>
</dbReference>
<evidence type="ECO:0000256" key="3">
    <source>
        <dbReference type="ARBA" id="ARBA00022741"/>
    </source>
</evidence>
<keyword evidence="7" id="KW-1185">Reference proteome</keyword>
<dbReference type="SUPFAM" id="SSF52540">
    <property type="entry name" value="P-loop containing nucleoside triphosphate hydrolases"/>
    <property type="match status" value="1"/>
</dbReference>
<dbReference type="GO" id="GO:0005524">
    <property type="term" value="F:ATP binding"/>
    <property type="evidence" value="ECO:0007669"/>
    <property type="project" value="UniProtKB-KW"/>
</dbReference>
<organism evidence="6 7">
    <name type="scientific">Thiobacillus sedimenti</name>
    <dbReference type="NCBI Taxonomy" id="3110231"/>
    <lineage>
        <taxon>Bacteria</taxon>
        <taxon>Pseudomonadati</taxon>
        <taxon>Pseudomonadota</taxon>
        <taxon>Betaproteobacteria</taxon>
        <taxon>Nitrosomonadales</taxon>
        <taxon>Thiobacillaceae</taxon>
        <taxon>Thiobacillus</taxon>
    </lineage>
</organism>
<dbReference type="PANTHER" id="PTHR24220:SF86">
    <property type="entry name" value="ABC TRANSPORTER ABCH.1"/>
    <property type="match status" value="1"/>
</dbReference>
<evidence type="ECO:0000256" key="4">
    <source>
        <dbReference type="ARBA" id="ARBA00022840"/>
    </source>
</evidence>
<reference evidence="6 7" key="1">
    <citation type="submission" date="2023-12" db="EMBL/GenBank/DDBJ databases">
        <title>Thiobacillus sedimentum sp. nov., a chemolithoautotrophic sulfur-oxidizing bacterium isolated from freshwater sediment.</title>
        <authorList>
            <person name="Luo J."/>
            <person name="Dai C."/>
        </authorList>
    </citation>
    <scope>NUCLEOTIDE SEQUENCE [LARGE SCALE GENOMIC DNA]</scope>
    <source>
        <strain evidence="6 7">SCUT-2</strain>
    </source>
</reference>
<dbReference type="PROSITE" id="PS50893">
    <property type="entry name" value="ABC_TRANSPORTER_2"/>
    <property type="match status" value="1"/>
</dbReference>
<keyword evidence="4 6" id="KW-0067">ATP-binding</keyword>
<name>A0ABZ1CJZ5_9PROT</name>
<dbReference type="CDD" id="cd03255">
    <property type="entry name" value="ABC_MJ0796_LolCDE_FtsE"/>
    <property type="match status" value="1"/>
</dbReference>
<keyword evidence="1" id="KW-0813">Transport</keyword>
<evidence type="ECO:0000256" key="1">
    <source>
        <dbReference type="ARBA" id="ARBA00022448"/>
    </source>
</evidence>
<dbReference type="Gene3D" id="3.40.50.300">
    <property type="entry name" value="P-loop containing nucleotide triphosphate hydrolases"/>
    <property type="match status" value="1"/>
</dbReference>
<evidence type="ECO:0000259" key="5">
    <source>
        <dbReference type="PROSITE" id="PS50893"/>
    </source>
</evidence>
<dbReference type="RefSeq" id="WP_324780235.1">
    <property type="nucleotide sequence ID" value="NZ_CP141769.1"/>
</dbReference>
<protein>
    <submittedName>
        <fullName evidence="6">ABC transporter ATP-binding protein</fullName>
    </submittedName>
</protein>
<proteinExistence type="predicted"/>
<dbReference type="InterPro" id="IPR015854">
    <property type="entry name" value="ABC_transpr_LolD-like"/>
</dbReference>
<keyword evidence="3" id="KW-0547">Nucleotide-binding</keyword>